<dbReference type="PANTHER" id="PTHR38599:SF1">
    <property type="entry name" value="CUPIN DOMAIN PROTEIN (AFU_ORTHOLOGUE AFUA_3G13620)"/>
    <property type="match status" value="1"/>
</dbReference>
<protein>
    <submittedName>
        <fullName evidence="2">Cupin domain-containing protein</fullName>
    </submittedName>
</protein>
<dbReference type="Gene3D" id="2.60.120.10">
    <property type="entry name" value="Jelly Rolls"/>
    <property type="match status" value="1"/>
</dbReference>
<dbReference type="InterPro" id="IPR011051">
    <property type="entry name" value="RmlC_Cupin_sf"/>
</dbReference>
<comment type="caution">
    <text evidence="3">The sequence shown here is derived from an EMBL/GenBank/DDBJ whole genome shotgun (WGS) entry which is preliminary data.</text>
</comment>
<evidence type="ECO:0000313" key="3">
    <source>
        <dbReference type="EMBL" id="OAP92578.1"/>
    </source>
</evidence>
<dbReference type="Proteomes" id="UP000471560">
    <property type="component" value="Unassembled WGS sequence"/>
</dbReference>
<reference evidence="2 4" key="2">
    <citation type="submission" date="2019-12" db="EMBL/GenBank/DDBJ databases">
        <title>Rhizobium genotypes associated with high levels of biological nitrogen fixation by grain legumes in a temperate-maritime cropping system.</title>
        <authorList>
            <person name="Maluk M."/>
            <person name="Francesc Ferrando Molina F."/>
            <person name="Lopez Del Egido L."/>
            <person name="Lafos M."/>
            <person name="Langarica-Fuentes A."/>
            <person name="Gebre Yohannes G."/>
            <person name="Young M.W."/>
            <person name="Martin P."/>
            <person name="Gantlett R."/>
            <person name="Kenicer G."/>
            <person name="Hawes C."/>
            <person name="Begg G.S."/>
            <person name="Quilliam R.S."/>
            <person name="Squire G.R."/>
            <person name="Poole P.S."/>
            <person name="Young P.W."/>
            <person name="Iannetta P.M."/>
            <person name="James E.K."/>
        </authorList>
    </citation>
    <scope>NUCLEOTIDE SEQUENCE [LARGE SCALE GENOMIC DNA]</scope>
    <source>
        <strain evidence="2 4">JHI1096</strain>
    </source>
</reference>
<name>A0A179BLI7_RHILE</name>
<feature type="domain" description="Cupin type-2" evidence="1">
    <location>
        <begin position="54"/>
        <end position="122"/>
    </location>
</feature>
<proteinExistence type="predicted"/>
<dbReference type="SUPFAM" id="SSF51182">
    <property type="entry name" value="RmlC-like cupins"/>
    <property type="match status" value="1"/>
</dbReference>
<evidence type="ECO:0000259" key="1">
    <source>
        <dbReference type="Pfam" id="PF07883"/>
    </source>
</evidence>
<dbReference type="AlphaFoldDB" id="A0A179BLI7"/>
<reference evidence="3" key="1">
    <citation type="submission" date="2016-04" db="EMBL/GenBank/DDBJ databases">
        <title>Fast-growing isolate from the root nodules of Vavilovia formosa.</title>
        <authorList>
            <person name="Kimeklis A."/>
            <person name="Safronova V."/>
            <person name="Belimov A."/>
            <person name="Andronov E."/>
        </authorList>
    </citation>
    <scope>NUCLEOTIDE SEQUENCE [LARGE SCALE GENOMIC DNA]</scope>
    <source>
        <strain evidence="3">Vaf-46</strain>
    </source>
</reference>
<sequence>MHKVVDVHKATAGTQVGVTTSAGITGMAKLTVLHKELTDALPNAGRQEIRVIIARLEPGDRTPYHSHRFPVTVYMLEGVFTLELDGRDAIAVGAGEVFVEPSGVRMTGRNLSSDSPAVMVLFYVSDPETPFADPV</sequence>
<dbReference type="Pfam" id="PF07883">
    <property type="entry name" value="Cupin_2"/>
    <property type="match status" value="1"/>
</dbReference>
<gene>
    <name evidence="3" type="ORF">A4U53_26165</name>
    <name evidence="2" type="ORF">GR204_14425</name>
</gene>
<dbReference type="EMBL" id="WUEZ01000014">
    <property type="protein sequence ID" value="NEI35172.1"/>
    <property type="molecule type" value="Genomic_DNA"/>
</dbReference>
<dbReference type="PANTHER" id="PTHR38599">
    <property type="entry name" value="CUPIN DOMAIN PROTEIN (AFU_ORTHOLOGUE AFUA_3G13620)"/>
    <property type="match status" value="1"/>
</dbReference>
<dbReference type="RefSeq" id="WP_064248629.1">
    <property type="nucleotide sequence ID" value="NZ_CAXURF020000001.1"/>
</dbReference>
<dbReference type="InterPro" id="IPR013096">
    <property type="entry name" value="Cupin_2"/>
</dbReference>
<evidence type="ECO:0000313" key="4">
    <source>
        <dbReference type="Proteomes" id="UP000471560"/>
    </source>
</evidence>
<dbReference type="EMBL" id="LWBS01000326">
    <property type="protein sequence ID" value="OAP92578.1"/>
    <property type="molecule type" value="Genomic_DNA"/>
</dbReference>
<accession>A0A179BLI7</accession>
<organism evidence="3">
    <name type="scientific">Rhizobium leguminosarum</name>
    <dbReference type="NCBI Taxonomy" id="384"/>
    <lineage>
        <taxon>Bacteria</taxon>
        <taxon>Pseudomonadati</taxon>
        <taxon>Pseudomonadota</taxon>
        <taxon>Alphaproteobacteria</taxon>
        <taxon>Hyphomicrobiales</taxon>
        <taxon>Rhizobiaceae</taxon>
        <taxon>Rhizobium/Agrobacterium group</taxon>
        <taxon>Rhizobium</taxon>
    </lineage>
</organism>
<dbReference type="InterPro" id="IPR014710">
    <property type="entry name" value="RmlC-like_jellyroll"/>
</dbReference>
<evidence type="ECO:0000313" key="2">
    <source>
        <dbReference type="EMBL" id="NEI35172.1"/>
    </source>
</evidence>